<evidence type="ECO:0000256" key="6">
    <source>
        <dbReference type="ARBA" id="ARBA00023014"/>
    </source>
</evidence>
<dbReference type="PANTHER" id="PTHR43756:SF5">
    <property type="entry name" value="CHOLINE MONOOXYGENASE, CHLOROPLASTIC"/>
    <property type="match status" value="1"/>
</dbReference>
<protein>
    <submittedName>
        <fullName evidence="8">Rieske 2Fe-2S domain-containing protein</fullName>
    </submittedName>
</protein>
<dbReference type="KEGG" id="atq:GH723_06545"/>
<keyword evidence="2" id="KW-0001">2Fe-2S</keyword>
<keyword evidence="9" id="KW-1185">Reference proteome</keyword>
<dbReference type="EMBL" id="CP045851">
    <property type="protein sequence ID" value="QGG94797.1"/>
    <property type="molecule type" value="Genomic_DNA"/>
</dbReference>
<dbReference type="Gene3D" id="3.90.380.10">
    <property type="entry name" value="Naphthalene 1,2-dioxygenase Alpha Subunit, Chain A, domain 1"/>
    <property type="match status" value="2"/>
</dbReference>
<keyword evidence="5" id="KW-0408">Iron</keyword>
<dbReference type="AlphaFoldDB" id="A0A5Q2RL63"/>
<proteinExistence type="predicted"/>
<feature type="domain" description="Rieske" evidence="7">
    <location>
        <begin position="1"/>
        <end position="67"/>
    </location>
</feature>
<evidence type="ECO:0000256" key="2">
    <source>
        <dbReference type="ARBA" id="ARBA00022714"/>
    </source>
</evidence>
<evidence type="ECO:0000256" key="4">
    <source>
        <dbReference type="ARBA" id="ARBA00023002"/>
    </source>
</evidence>
<evidence type="ECO:0000259" key="7">
    <source>
        <dbReference type="PROSITE" id="PS51296"/>
    </source>
</evidence>
<dbReference type="Pfam" id="PF00848">
    <property type="entry name" value="Ring_hydroxyl_A"/>
    <property type="match status" value="1"/>
</dbReference>
<evidence type="ECO:0000256" key="1">
    <source>
        <dbReference type="ARBA" id="ARBA00001962"/>
    </source>
</evidence>
<organism evidence="8 9">
    <name type="scientific">Actinomarinicola tropica</name>
    <dbReference type="NCBI Taxonomy" id="2789776"/>
    <lineage>
        <taxon>Bacteria</taxon>
        <taxon>Bacillati</taxon>
        <taxon>Actinomycetota</taxon>
        <taxon>Acidimicrobiia</taxon>
        <taxon>Acidimicrobiales</taxon>
        <taxon>Iamiaceae</taxon>
        <taxon>Actinomarinicola</taxon>
    </lineage>
</organism>
<dbReference type="Proteomes" id="UP000334019">
    <property type="component" value="Chromosome"/>
</dbReference>
<name>A0A5Q2RL63_9ACTN</name>
<dbReference type="InterPro" id="IPR017941">
    <property type="entry name" value="Rieske_2Fe-2S"/>
</dbReference>
<dbReference type="SUPFAM" id="SSF55961">
    <property type="entry name" value="Bet v1-like"/>
    <property type="match status" value="1"/>
</dbReference>
<dbReference type="PANTHER" id="PTHR43756">
    <property type="entry name" value="CHOLINE MONOOXYGENASE, CHLOROPLASTIC"/>
    <property type="match status" value="1"/>
</dbReference>
<evidence type="ECO:0000313" key="9">
    <source>
        <dbReference type="Proteomes" id="UP000334019"/>
    </source>
</evidence>
<gene>
    <name evidence="8" type="ORF">GH723_06545</name>
</gene>
<evidence type="ECO:0000256" key="5">
    <source>
        <dbReference type="ARBA" id="ARBA00023004"/>
    </source>
</evidence>
<dbReference type="Gene3D" id="2.102.10.10">
    <property type="entry name" value="Rieske [2Fe-2S] iron-sulphur domain"/>
    <property type="match status" value="1"/>
</dbReference>
<evidence type="ECO:0000256" key="3">
    <source>
        <dbReference type="ARBA" id="ARBA00022723"/>
    </source>
</evidence>
<dbReference type="PROSITE" id="PS51296">
    <property type="entry name" value="RIESKE"/>
    <property type="match status" value="1"/>
</dbReference>
<dbReference type="GO" id="GO:0005506">
    <property type="term" value="F:iron ion binding"/>
    <property type="evidence" value="ECO:0007669"/>
    <property type="project" value="InterPro"/>
</dbReference>
<reference evidence="8 9" key="1">
    <citation type="submission" date="2019-11" db="EMBL/GenBank/DDBJ databases">
        <authorList>
            <person name="He Y."/>
        </authorList>
    </citation>
    <scope>NUCLEOTIDE SEQUENCE [LARGE SCALE GENOMIC DNA]</scope>
    <source>
        <strain evidence="8 9">SCSIO 58843</strain>
    </source>
</reference>
<dbReference type="GO" id="GO:0016705">
    <property type="term" value="F:oxidoreductase activity, acting on paired donors, with incorporation or reduction of molecular oxygen"/>
    <property type="evidence" value="ECO:0007669"/>
    <property type="project" value="UniProtKB-ARBA"/>
</dbReference>
<keyword evidence="6" id="KW-0411">Iron-sulfur</keyword>
<sequence length="272" mass="30083">MCRHRNMVLLSGTGNAAAIRCPYHLWTYSWDGSLVAAPQTAGLDGFDRSEVCLPRLAVETWQGFVLVNTDLDAEPLAPQLVGLDERLAGLRIDEMVRVGAIEWDQPWNWKTTFENYAESYHHQGVHPDTLQPIFPGERSLPATGGDAPWLALDHESTVEGVEPILVLAVFPLLWPTVVRPDSMVWLRIEPHGPARSTLTTEVFVLPELADDEEVVAGHLEATRAVNAQDEVPNRGVAAGLASRYATTPVLHPLEAGIDHFTRWYLQRMGADA</sequence>
<keyword evidence="3" id="KW-0479">Metal-binding</keyword>
<dbReference type="InterPro" id="IPR001663">
    <property type="entry name" value="Rng_hydr_dOase-A"/>
</dbReference>
<dbReference type="InterPro" id="IPR015879">
    <property type="entry name" value="Ring_hydroxy_dOase_asu_C_dom"/>
</dbReference>
<accession>A0A5Q2RL63</accession>
<comment type="cofactor">
    <cofactor evidence="1">
        <name>Fe cation</name>
        <dbReference type="ChEBI" id="CHEBI:24875"/>
    </cofactor>
</comment>
<dbReference type="PRINTS" id="PR00090">
    <property type="entry name" value="RNGDIOXGNASE"/>
</dbReference>
<keyword evidence="4" id="KW-0560">Oxidoreductase</keyword>
<dbReference type="GO" id="GO:0004497">
    <property type="term" value="F:monooxygenase activity"/>
    <property type="evidence" value="ECO:0007669"/>
    <property type="project" value="UniProtKB-ARBA"/>
</dbReference>
<evidence type="ECO:0000313" key="8">
    <source>
        <dbReference type="EMBL" id="QGG94797.1"/>
    </source>
</evidence>
<dbReference type="InterPro" id="IPR036922">
    <property type="entry name" value="Rieske_2Fe-2S_sf"/>
</dbReference>
<dbReference type="Pfam" id="PF00355">
    <property type="entry name" value="Rieske"/>
    <property type="match status" value="1"/>
</dbReference>
<dbReference type="GO" id="GO:0051537">
    <property type="term" value="F:2 iron, 2 sulfur cluster binding"/>
    <property type="evidence" value="ECO:0007669"/>
    <property type="project" value="UniProtKB-KW"/>
</dbReference>
<dbReference type="SUPFAM" id="SSF50022">
    <property type="entry name" value="ISP domain"/>
    <property type="match status" value="1"/>
</dbReference>